<dbReference type="AlphaFoldDB" id="A0A222VNW0"/>
<evidence type="ECO:0000313" key="3">
    <source>
        <dbReference type="EMBL" id="SDC17552.1"/>
    </source>
</evidence>
<dbReference type="Pfam" id="PF08327">
    <property type="entry name" value="AHSA1"/>
    <property type="match status" value="2"/>
</dbReference>
<evidence type="ECO:0000256" key="1">
    <source>
        <dbReference type="ARBA" id="ARBA00006817"/>
    </source>
</evidence>
<dbReference type="STRING" id="530584.SAMN05421630_101700"/>
<dbReference type="InterPro" id="IPR013538">
    <property type="entry name" value="ASHA1/2-like_C"/>
</dbReference>
<dbReference type="Gene3D" id="3.30.530.20">
    <property type="match status" value="2"/>
</dbReference>
<evidence type="ECO:0000259" key="2">
    <source>
        <dbReference type="Pfam" id="PF08327"/>
    </source>
</evidence>
<sequence>MTEPLTLKARTTATPEQVFQALTTVEGITTWLADKANVELPVRYEFWGSSVPEGDAPHQRLVSATGNSLHFTWLLDGEETTTGIEVGSEDGDTTITLTQSHFDFNDVLTGASIRGVLQTFWALALANLVDHVEGREITARPDFTRTDFSTTVTIDASAEEVFDSLISSEKVSAWFGFPFEIEPYVDGRYAMGGFDNAPHPAKIVDLVPGERLSVDWGPSGVATWELEGTGGKTRLTMMNSGFDTTNPPYAGWIGNLSGLAELRRFHDIADWRPIWIES</sequence>
<accession>A0A222VNW0</accession>
<keyword evidence="4" id="KW-1185">Reference proteome</keyword>
<dbReference type="Proteomes" id="UP000199494">
    <property type="component" value="Unassembled WGS sequence"/>
</dbReference>
<dbReference type="RefSeq" id="WP_091797014.1">
    <property type="nucleotide sequence ID" value="NZ_CP016353.1"/>
</dbReference>
<protein>
    <submittedName>
        <fullName evidence="3">Uncharacterized conserved protein YndB, AHSA1/START domain</fullName>
    </submittedName>
</protein>
<proteinExistence type="inferred from homology"/>
<evidence type="ECO:0000313" key="4">
    <source>
        <dbReference type="Proteomes" id="UP000199494"/>
    </source>
</evidence>
<dbReference type="SUPFAM" id="SSF55961">
    <property type="entry name" value="Bet v1-like"/>
    <property type="match status" value="2"/>
</dbReference>
<dbReference type="CDD" id="cd07814">
    <property type="entry name" value="SRPBCC_CalC_Aha1-like"/>
    <property type="match status" value="1"/>
</dbReference>
<dbReference type="OrthoDB" id="4538425at2"/>
<comment type="similarity">
    <text evidence="1">Belongs to the AHA1 family.</text>
</comment>
<dbReference type="EMBL" id="FMZE01000001">
    <property type="protein sequence ID" value="SDC17552.1"/>
    <property type="molecule type" value="Genomic_DNA"/>
</dbReference>
<name>A0A222VNW0_9PSEU</name>
<feature type="domain" description="Activator of Hsp90 ATPase homologue 1/2-like C-terminal" evidence="2">
    <location>
        <begin position="13"/>
        <end position="129"/>
    </location>
</feature>
<organism evidence="3 4">
    <name type="scientific">Prauserella marina</name>
    <dbReference type="NCBI Taxonomy" id="530584"/>
    <lineage>
        <taxon>Bacteria</taxon>
        <taxon>Bacillati</taxon>
        <taxon>Actinomycetota</taxon>
        <taxon>Actinomycetes</taxon>
        <taxon>Pseudonocardiales</taxon>
        <taxon>Pseudonocardiaceae</taxon>
        <taxon>Prauserella</taxon>
    </lineage>
</organism>
<dbReference type="KEGG" id="pmad:BAY61_11650"/>
<reference evidence="3 4" key="1">
    <citation type="submission" date="2016-10" db="EMBL/GenBank/DDBJ databases">
        <authorList>
            <person name="de Groot N.N."/>
        </authorList>
    </citation>
    <scope>NUCLEOTIDE SEQUENCE [LARGE SCALE GENOMIC DNA]</scope>
    <source>
        <strain evidence="3 4">CGMCC 4.5506</strain>
    </source>
</reference>
<gene>
    <name evidence="3" type="ORF">SAMN05421630_101700</name>
</gene>
<feature type="domain" description="Activator of Hsp90 ATPase homologue 1/2-like C-terminal" evidence="2">
    <location>
        <begin position="155"/>
        <end position="248"/>
    </location>
</feature>
<dbReference type="InterPro" id="IPR023393">
    <property type="entry name" value="START-like_dom_sf"/>
</dbReference>